<protein>
    <submittedName>
        <fullName evidence="7">Type III secretion system apparatus protein SsaU</fullName>
    </submittedName>
</protein>
<dbReference type="NCBIfam" id="NF009364">
    <property type="entry name" value="PRK12721.1"/>
    <property type="match status" value="1"/>
</dbReference>
<dbReference type="AlphaFoldDB" id="A0A2Z6ESG7"/>
<comment type="subcellular location">
    <subcellularLocation>
        <location evidence="1">Cell membrane</location>
        <topology evidence="1">Multi-pass membrane protein</topology>
    </subcellularLocation>
</comment>
<dbReference type="InterPro" id="IPR006307">
    <property type="entry name" value="BsaZ-like"/>
</dbReference>
<keyword evidence="4" id="KW-0812">Transmembrane</keyword>
<evidence type="ECO:0000256" key="6">
    <source>
        <dbReference type="ARBA" id="ARBA00023136"/>
    </source>
</evidence>
<keyword evidence="5" id="KW-1133">Transmembrane helix</keyword>
<evidence type="ECO:0000313" key="7">
    <source>
        <dbReference type="EMBL" id="BBE08357.1"/>
    </source>
</evidence>
<keyword evidence="8" id="KW-1185">Reference proteome</keyword>
<dbReference type="Gene3D" id="3.40.1690.10">
    <property type="entry name" value="secretion proteins EscU"/>
    <property type="match status" value="1"/>
</dbReference>
<proteinExistence type="inferred from homology"/>
<evidence type="ECO:0000256" key="2">
    <source>
        <dbReference type="ARBA" id="ARBA00010690"/>
    </source>
</evidence>
<evidence type="ECO:0000256" key="5">
    <source>
        <dbReference type="ARBA" id="ARBA00022989"/>
    </source>
</evidence>
<reference evidence="7 8" key="1">
    <citation type="journal article" date="2018" name="Microbes Environ.">
        <title>Comparative Genomic Insights into Endofungal Lifestyles of Two Bacterial Endosymbionts, Mycoavidus cysteinexigens and Burkholderia rhizoxinica.</title>
        <authorList>
            <person name="Sharmin D."/>
            <person name="Guo Y."/>
            <person name="Nishizawa T."/>
            <person name="Ohshima S."/>
            <person name="Sato Y."/>
            <person name="Takashima Y."/>
            <person name="Narisawa K."/>
            <person name="Ohta H."/>
        </authorList>
    </citation>
    <scope>NUCLEOTIDE SEQUENCE [LARGE SCALE GENOMIC DNA]</scope>
    <source>
        <strain evidence="7 8">B1-EB</strain>
    </source>
</reference>
<dbReference type="PANTHER" id="PTHR30531">
    <property type="entry name" value="FLAGELLAR BIOSYNTHETIC PROTEIN FLHB"/>
    <property type="match status" value="1"/>
</dbReference>
<evidence type="ECO:0000256" key="3">
    <source>
        <dbReference type="ARBA" id="ARBA00022475"/>
    </source>
</evidence>
<gene>
    <name evidence="7" type="ORF">MCB1EB_0196</name>
</gene>
<dbReference type="InterPro" id="IPR029025">
    <property type="entry name" value="T3SS_substrate_exporter_C"/>
</dbReference>
<sequence>MAEKTEQPTPKKLRDARKDGQVAKSVEIIQGMQLLIAALWFWLEGPKLIAALQDTFGQAIQYMALPFEQALLKTFLACAQVLVRFTSSLAAVLLLTTIITGLAQTGFLFAPKRLKPKLSTISILQNAKNLFSLKKLYTLLRTVFKVILLGCVFAYILGRYGKSLIYLPECGVQCAIPIVAKLCSWLIGCVLAFYIIFAITDYLFERHQLIKQLRMSKEDIKREFKDTEGNPHIKGHIRQLHEEMQNSDMSGRVEQASAVIKNPTHLAICIYYKQGETPLPIVTEKGEGRKALQVLELAQIYKVPVVANVALARQLMAETKIGDYIPDKLFEPVAEVLRIAMLELDEEG</sequence>
<evidence type="ECO:0000313" key="8">
    <source>
        <dbReference type="Proteomes" id="UP000282597"/>
    </source>
</evidence>
<accession>A0A2Z6ESG7</accession>
<keyword evidence="6" id="KW-0472">Membrane</keyword>
<dbReference type="PRINTS" id="PR00950">
    <property type="entry name" value="TYPE3IMSPROT"/>
</dbReference>
<dbReference type="Proteomes" id="UP000282597">
    <property type="component" value="Chromosome"/>
</dbReference>
<dbReference type="PANTHER" id="PTHR30531:SF6">
    <property type="entry name" value="SECRETION SYSTEM APPARATUS PROTEIN SSAU"/>
    <property type="match status" value="1"/>
</dbReference>
<dbReference type="InterPro" id="IPR006135">
    <property type="entry name" value="T3SS_substrate_exporter"/>
</dbReference>
<dbReference type="NCBIfam" id="TIGR01404">
    <property type="entry name" value="FlhB_rel_III"/>
    <property type="match status" value="1"/>
</dbReference>
<evidence type="ECO:0000256" key="4">
    <source>
        <dbReference type="ARBA" id="ARBA00022692"/>
    </source>
</evidence>
<keyword evidence="3" id="KW-1003">Cell membrane</keyword>
<name>A0A2Z6ESG7_9BURK</name>
<comment type="similarity">
    <text evidence="2">Belongs to the type III secretion exporter family.</text>
</comment>
<evidence type="ECO:0000256" key="1">
    <source>
        <dbReference type="ARBA" id="ARBA00004651"/>
    </source>
</evidence>
<dbReference type="KEGG" id="mcys:MCB1EB_0196"/>
<dbReference type="GO" id="GO:0009306">
    <property type="term" value="P:protein secretion"/>
    <property type="evidence" value="ECO:0007669"/>
    <property type="project" value="InterPro"/>
</dbReference>
<dbReference type="EMBL" id="AP018150">
    <property type="protein sequence ID" value="BBE08357.1"/>
    <property type="molecule type" value="Genomic_DNA"/>
</dbReference>
<dbReference type="GO" id="GO:0005886">
    <property type="term" value="C:plasma membrane"/>
    <property type="evidence" value="ECO:0007669"/>
    <property type="project" value="UniProtKB-SubCell"/>
</dbReference>
<organism evidence="7 8">
    <name type="scientific">Mycoavidus cysteinexigens</name>
    <dbReference type="NCBI Taxonomy" id="1553431"/>
    <lineage>
        <taxon>Bacteria</taxon>
        <taxon>Pseudomonadati</taxon>
        <taxon>Pseudomonadota</taxon>
        <taxon>Betaproteobacteria</taxon>
        <taxon>Burkholderiales</taxon>
        <taxon>Burkholderiaceae</taxon>
        <taxon>Mycoavidus</taxon>
    </lineage>
</organism>
<dbReference type="Pfam" id="PF01312">
    <property type="entry name" value="Bac_export_2"/>
    <property type="match status" value="1"/>
</dbReference>
<dbReference type="RefSeq" id="WP_045363550.1">
    <property type="nucleotide sequence ID" value="NZ_AP018150.1"/>
</dbReference>
<dbReference type="SUPFAM" id="SSF160544">
    <property type="entry name" value="EscU C-terminal domain-like"/>
    <property type="match status" value="1"/>
</dbReference>